<dbReference type="RefSeq" id="WP_301418103.1">
    <property type="nucleotide sequence ID" value="NZ_CP098023.1"/>
</dbReference>
<keyword evidence="2" id="KW-1185">Reference proteome</keyword>
<evidence type="ECO:0000313" key="1">
    <source>
        <dbReference type="EMBL" id="WKD51128.1"/>
    </source>
</evidence>
<name>A0ABY9EDM8_9GAMM</name>
<dbReference type="EMBL" id="CP098023">
    <property type="protein sequence ID" value="WKD51128.1"/>
    <property type="molecule type" value="Genomic_DNA"/>
</dbReference>
<accession>A0ABY9EDM8</accession>
<gene>
    <name evidence="1" type="ORF">M8T91_06835</name>
</gene>
<protein>
    <submittedName>
        <fullName evidence="1">Uncharacterized protein</fullName>
    </submittedName>
</protein>
<dbReference type="Proteomes" id="UP001321520">
    <property type="component" value="Chromosome"/>
</dbReference>
<organism evidence="1 2">
    <name type="scientific">Microbulbifer spongiae</name>
    <dbReference type="NCBI Taxonomy" id="2944933"/>
    <lineage>
        <taxon>Bacteria</taxon>
        <taxon>Pseudomonadati</taxon>
        <taxon>Pseudomonadota</taxon>
        <taxon>Gammaproteobacteria</taxon>
        <taxon>Cellvibrionales</taxon>
        <taxon>Microbulbiferaceae</taxon>
        <taxon>Microbulbifer</taxon>
    </lineage>
</organism>
<sequence>MEINHIFRFEKLRDGGSLIVSFQSKDSCEYWVMFPIAKYDVKDPKFKVPVLVNRATGIEVNLSPSGAMQWLKKLKPFFEQRSELPHVSKELESEILNRMIVLCQENV</sequence>
<evidence type="ECO:0000313" key="2">
    <source>
        <dbReference type="Proteomes" id="UP001321520"/>
    </source>
</evidence>
<reference evidence="1 2" key="1">
    <citation type="submission" date="2022-05" db="EMBL/GenBank/DDBJ databases">
        <title>Microbulbifer sp. nov., isolated from sponge.</title>
        <authorList>
            <person name="Gao L."/>
        </authorList>
    </citation>
    <scope>NUCLEOTIDE SEQUENCE [LARGE SCALE GENOMIC DNA]</scope>
    <source>
        <strain evidence="1 2">MI-G</strain>
    </source>
</reference>
<proteinExistence type="predicted"/>